<sequence length="193" mass="22568">MKLVLDLVLNHTSDQHEWFKQSRSAKDNPFRDWYIWKKPKYDAQGHRHPPNNWTSHFQGSAWEFDEATGEYYLHLFCREQPDLNWENPAVRRTLHDIVRFWLDRGADGFRLDVINFVSKDPAFPDSTATVLAGSEFYAAGPRLHEYLGEIGAILRAYDAFSVGEMPCVHDPKEIIKSVRSDRGELNMIFHFEL</sequence>
<dbReference type="Gene3D" id="3.20.20.80">
    <property type="entry name" value="Glycosidases"/>
    <property type="match status" value="1"/>
</dbReference>
<reference evidence="4 5" key="1">
    <citation type="journal article" date="2024" name="Commun. Biol.">
        <title>Comparative genomic analysis of thermophilic fungi reveals convergent evolutionary adaptations and gene losses.</title>
        <authorList>
            <person name="Steindorff A.S."/>
            <person name="Aguilar-Pontes M.V."/>
            <person name="Robinson A.J."/>
            <person name="Andreopoulos B."/>
            <person name="LaButti K."/>
            <person name="Kuo A."/>
            <person name="Mondo S."/>
            <person name="Riley R."/>
            <person name="Otillar R."/>
            <person name="Haridas S."/>
            <person name="Lipzen A."/>
            <person name="Grimwood J."/>
            <person name="Schmutz J."/>
            <person name="Clum A."/>
            <person name="Reid I.D."/>
            <person name="Moisan M.C."/>
            <person name="Butler G."/>
            <person name="Nguyen T.T.M."/>
            <person name="Dewar K."/>
            <person name="Conant G."/>
            <person name="Drula E."/>
            <person name="Henrissat B."/>
            <person name="Hansel C."/>
            <person name="Singer S."/>
            <person name="Hutchinson M.I."/>
            <person name="de Vries R.P."/>
            <person name="Natvig D.O."/>
            <person name="Powell A.J."/>
            <person name="Tsang A."/>
            <person name="Grigoriev I.V."/>
        </authorList>
    </citation>
    <scope>NUCLEOTIDE SEQUENCE [LARGE SCALE GENOMIC DNA]</scope>
    <source>
        <strain evidence="4 5">ATCC 24622</strain>
    </source>
</reference>
<dbReference type="Gene3D" id="3.90.400.10">
    <property type="entry name" value="Oligo-1,6-glucosidase, Domain 2"/>
    <property type="match status" value="1"/>
</dbReference>
<dbReference type="PANTHER" id="PTHR10357:SF232">
    <property type="entry name" value="GLYCOSYL HYDROLASE FAMILY 13 CATALYTIC DOMAIN-CONTAINING PROTEIN"/>
    <property type="match status" value="1"/>
</dbReference>
<comment type="similarity">
    <text evidence="1">Belongs to the glycosyl hydrolase 13 family.</text>
</comment>
<keyword evidence="5" id="KW-1185">Reference proteome</keyword>
<protein>
    <recommendedName>
        <fullName evidence="3">Glycosyl hydrolase family 13 catalytic domain-containing protein</fullName>
    </recommendedName>
</protein>
<feature type="domain" description="Glycosyl hydrolase family 13 catalytic" evidence="3">
    <location>
        <begin position="1"/>
        <end position="182"/>
    </location>
</feature>
<dbReference type="SUPFAM" id="SSF51445">
    <property type="entry name" value="(Trans)glycosidases"/>
    <property type="match status" value="1"/>
</dbReference>
<evidence type="ECO:0000259" key="3">
    <source>
        <dbReference type="SMART" id="SM00642"/>
    </source>
</evidence>
<gene>
    <name evidence="4" type="ORF">VTK73DRAFT_9427</name>
</gene>
<name>A0ABR3W2D9_9PEZI</name>
<comment type="caution">
    <text evidence="4">The sequence shown here is derived from an EMBL/GenBank/DDBJ whole genome shotgun (WGS) entry which is preliminary data.</text>
</comment>
<dbReference type="PANTHER" id="PTHR10357">
    <property type="entry name" value="ALPHA-AMYLASE FAMILY MEMBER"/>
    <property type="match status" value="1"/>
</dbReference>
<proteinExistence type="inferred from homology"/>
<dbReference type="Proteomes" id="UP001586593">
    <property type="component" value="Unassembled WGS sequence"/>
</dbReference>
<dbReference type="InterPro" id="IPR017853">
    <property type="entry name" value="GH"/>
</dbReference>
<dbReference type="SMART" id="SM00642">
    <property type="entry name" value="Aamy"/>
    <property type="match status" value="1"/>
</dbReference>
<dbReference type="InterPro" id="IPR006047">
    <property type="entry name" value="GH13_cat_dom"/>
</dbReference>
<evidence type="ECO:0000313" key="4">
    <source>
        <dbReference type="EMBL" id="KAL1851398.1"/>
    </source>
</evidence>
<keyword evidence="2" id="KW-0462">Maltose metabolism</keyword>
<dbReference type="EMBL" id="JAZHXJ010000786">
    <property type="protein sequence ID" value="KAL1851398.1"/>
    <property type="molecule type" value="Genomic_DNA"/>
</dbReference>
<dbReference type="InterPro" id="IPR045857">
    <property type="entry name" value="O16G_dom_2"/>
</dbReference>
<evidence type="ECO:0000256" key="2">
    <source>
        <dbReference type="ARBA" id="ARBA00026248"/>
    </source>
</evidence>
<evidence type="ECO:0000256" key="1">
    <source>
        <dbReference type="ARBA" id="ARBA00008061"/>
    </source>
</evidence>
<accession>A0ABR3W2D9</accession>
<dbReference type="Pfam" id="PF00128">
    <property type="entry name" value="Alpha-amylase"/>
    <property type="match status" value="1"/>
</dbReference>
<organism evidence="4 5">
    <name type="scientific">Phialemonium thermophilum</name>
    <dbReference type="NCBI Taxonomy" id="223376"/>
    <lineage>
        <taxon>Eukaryota</taxon>
        <taxon>Fungi</taxon>
        <taxon>Dikarya</taxon>
        <taxon>Ascomycota</taxon>
        <taxon>Pezizomycotina</taxon>
        <taxon>Sordariomycetes</taxon>
        <taxon>Sordariomycetidae</taxon>
        <taxon>Cephalothecales</taxon>
        <taxon>Cephalothecaceae</taxon>
        <taxon>Phialemonium</taxon>
    </lineage>
</organism>
<evidence type="ECO:0000313" key="5">
    <source>
        <dbReference type="Proteomes" id="UP001586593"/>
    </source>
</evidence>